<dbReference type="PANTHER" id="PTHR11908:SF132">
    <property type="entry name" value="ALDEHYDE OXIDASE 1-RELATED"/>
    <property type="match status" value="1"/>
</dbReference>
<name>A0A382DGG2_9ZZZZ</name>
<evidence type="ECO:0000256" key="1">
    <source>
        <dbReference type="ARBA" id="ARBA00022505"/>
    </source>
</evidence>
<dbReference type="SUPFAM" id="SSF54665">
    <property type="entry name" value="CO dehydrogenase molybdoprotein N-domain-like"/>
    <property type="match status" value="1"/>
</dbReference>
<proteinExistence type="predicted"/>
<protein>
    <recommendedName>
        <fullName evidence="3">Aldehyde oxidase/xanthine dehydrogenase a/b hammerhead domain-containing protein</fullName>
    </recommendedName>
</protein>
<organism evidence="4">
    <name type="scientific">marine metagenome</name>
    <dbReference type="NCBI Taxonomy" id="408172"/>
    <lineage>
        <taxon>unclassified sequences</taxon>
        <taxon>metagenomes</taxon>
        <taxon>ecological metagenomes</taxon>
    </lineage>
</organism>
<sequence length="130" mass="13866">MSSILGTRVLRREDLGFLTLGATYTADLNEPDLIGSVHATYVRSTMAHARIVVDTTEAGTMPGVVAVYTANDLDGSMFLPGAIPLFPEPMLNRPLLASDRVRFVGEPIAVVLAELPCQGADAAEAVFVDY</sequence>
<dbReference type="AlphaFoldDB" id="A0A382DGG2"/>
<dbReference type="GO" id="GO:0005506">
    <property type="term" value="F:iron ion binding"/>
    <property type="evidence" value="ECO:0007669"/>
    <property type="project" value="InterPro"/>
</dbReference>
<feature type="non-terminal residue" evidence="4">
    <location>
        <position position="130"/>
    </location>
</feature>
<dbReference type="InterPro" id="IPR000674">
    <property type="entry name" value="Ald_Oxase/Xan_DH_a/b"/>
</dbReference>
<evidence type="ECO:0000313" key="4">
    <source>
        <dbReference type="EMBL" id="SVB36771.1"/>
    </source>
</evidence>
<dbReference type="Pfam" id="PF01315">
    <property type="entry name" value="Ald_Xan_dh_C"/>
    <property type="match status" value="1"/>
</dbReference>
<keyword evidence="1" id="KW-0500">Molybdenum</keyword>
<dbReference type="InterPro" id="IPR016208">
    <property type="entry name" value="Ald_Oxase/xanthine_DH-like"/>
</dbReference>
<dbReference type="SMART" id="SM01008">
    <property type="entry name" value="Ald_Xan_dh_C"/>
    <property type="match status" value="1"/>
</dbReference>
<evidence type="ECO:0000256" key="2">
    <source>
        <dbReference type="ARBA" id="ARBA00023002"/>
    </source>
</evidence>
<gene>
    <name evidence="4" type="ORF">METZ01_LOCUS189625</name>
</gene>
<keyword evidence="2" id="KW-0560">Oxidoreductase</keyword>
<accession>A0A382DGG2</accession>
<evidence type="ECO:0000259" key="3">
    <source>
        <dbReference type="SMART" id="SM01008"/>
    </source>
</evidence>
<dbReference type="InterPro" id="IPR036856">
    <property type="entry name" value="Ald_Oxase/Xan_DH_a/b_sf"/>
</dbReference>
<dbReference type="EMBL" id="UINC01038970">
    <property type="protein sequence ID" value="SVB36771.1"/>
    <property type="molecule type" value="Genomic_DNA"/>
</dbReference>
<dbReference type="PANTHER" id="PTHR11908">
    <property type="entry name" value="XANTHINE DEHYDROGENASE"/>
    <property type="match status" value="1"/>
</dbReference>
<feature type="domain" description="Aldehyde oxidase/xanthine dehydrogenase a/b hammerhead" evidence="3">
    <location>
        <begin position="19"/>
        <end position="130"/>
    </location>
</feature>
<dbReference type="Gene3D" id="3.90.1170.50">
    <property type="entry name" value="Aldehyde oxidase/xanthine dehydrogenase, a/b hammerhead"/>
    <property type="match status" value="1"/>
</dbReference>
<reference evidence="4" key="1">
    <citation type="submission" date="2018-05" db="EMBL/GenBank/DDBJ databases">
        <authorList>
            <person name="Lanie J.A."/>
            <person name="Ng W.-L."/>
            <person name="Kazmierczak K.M."/>
            <person name="Andrzejewski T.M."/>
            <person name="Davidsen T.M."/>
            <person name="Wayne K.J."/>
            <person name="Tettelin H."/>
            <person name="Glass J.I."/>
            <person name="Rusch D."/>
            <person name="Podicherti R."/>
            <person name="Tsui H.-C.T."/>
            <person name="Winkler M.E."/>
        </authorList>
    </citation>
    <scope>NUCLEOTIDE SEQUENCE</scope>
</reference>
<dbReference type="GO" id="GO:0016491">
    <property type="term" value="F:oxidoreductase activity"/>
    <property type="evidence" value="ECO:0007669"/>
    <property type="project" value="UniProtKB-KW"/>
</dbReference>